<keyword evidence="4" id="KW-1185">Reference proteome</keyword>
<dbReference type="InterPro" id="IPR035093">
    <property type="entry name" value="RelE/ParE_toxin_dom_sf"/>
</dbReference>
<organism evidence="3 4">
    <name type="scientific">Alkalicella caledoniensis</name>
    <dbReference type="NCBI Taxonomy" id="2731377"/>
    <lineage>
        <taxon>Bacteria</taxon>
        <taxon>Bacillati</taxon>
        <taxon>Bacillota</taxon>
        <taxon>Clostridia</taxon>
        <taxon>Eubacteriales</taxon>
        <taxon>Proteinivoracaceae</taxon>
        <taxon>Alkalicella</taxon>
    </lineage>
</organism>
<dbReference type="Gene3D" id="3.30.2310.20">
    <property type="entry name" value="RelE-like"/>
    <property type="match status" value="1"/>
</dbReference>
<reference evidence="3 4" key="1">
    <citation type="submission" date="2020-07" db="EMBL/GenBank/DDBJ databases">
        <title>Alkalicella. sp. LB2 genome.</title>
        <authorList>
            <person name="Postec A."/>
            <person name="Quemeneur M."/>
        </authorList>
    </citation>
    <scope>NUCLEOTIDE SEQUENCE [LARGE SCALE GENOMIC DNA]</scope>
    <source>
        <strain evidence="3 4">LB2</strain>
    </source>
</reference>
<dbReference type="AlphaFoldDB" id="A0A7G9WAY8"/>
<evidence type="ECO:0000313" key="4">
    <source>
        <dbReference type="Proteomes" id="UP000516160"/>
    </source>
</evidence>
<evidence type="ECO:0000313" key="3">
    <source>
        <dbReference type="EMBL" id="QNO15850.1"/>
    </source>
</evidence>
<name>A0A7G9WAY8_ALKCA</name>
<evidence type="ECO:0000256" key="2">
    <source>
        <dbReference type="ARBA" id="ARBA00022649"/>
    </source>
</evidence>
<dbReference type="NCBIfam" id="TIGR02385">
    <property type="entry name" value="RelE_StbE"/>
    <property type="match status" value="1"/>
</dbReference>
<accession>A0A7G9WAY8</accession>
<dbReference type="Proteomes" id="UP000516160">
    <property type="component" value="Chromosome"/>
</dbReference>
<dbReference type="KEGG" id="acae:HYG86_14275"/>
<dbReference type="InterPro" id="IPR007712">
    <property type="entry name" value="RelE/ParE_toxin"/>
</dbReference>
<dbReference type="InterPro" id="IPR051803">
    <property type="entry name" value="TA_system_RelE-like_toxin"/>
</dbReference>
<dbReference type="RefSeq" id="WP_213166254.1">
    <property type="nucleotide sequence ID" value="NZ_CP058559.1"/>
</dbReference>
<protein>
    <submittedName>
        <fullName evidence="3">Type II toxin-antitoxin system RelE/ParE family toxin</fullName>
    </submittedName>
</protein>
<keyword evidence="2" id="KW-1277">Toxin-antitoxin system</keyword>
<comment type="similarity">
    <text evidence="1">Belongs to the RelE toxin family.</text>
</comment>
<proteinExistence type="inferred from homology"/>
<sequence>MQKRSKLLYTPTATNDIEELFSYISEDSIDSALKLLDNIDDSIRKLLEFPYMGSMLSEDDYSLVNSGYRFIVVHLYLVFYRVINQDIIIHRVLHGRRDYLRELFMTCKK</sequence>
<gene>
    <name evidence="3" type="ORF">HYG86_14275</name>
</gene>
<dbReference type="Pfam" id="PF05016">
    <property type="entry name" value="ParE_toxin"/>
    <property type="match status" value="1"/>
</dbReference>
<dbReference type="PANTHER" id="PTHR33755">
    <property type="entry name" value="TOXIN PARE1-RELATED"/>
    <property type="match status" value="1"/>
</dbReference>
<evidence type="ECO:0000256" key="1">
    <source>
        <dbReference type="ARBA" id="ARBA00006226"/>
    </source>
</evidence>
<dbReference type="EMBL" id="CP058559">
    <property type="protein sequence ID" value="QNO15850.1"/>
    <property type="molecule type" value="Genomic_DNA"/>
</dbReference>